<proteinExistence type="predicted"/>
<keyword evidence="2" id="KW-0472">Membrane</keyword>
<dbReference type="RefSeq" id="XP_003019028.1">
    <property type="nucleotide sequence ID" value="XM_003018982.1"/>
</dbReference>
<feature type="compositionally biased region" description="Basic and acidic residues" evidence="1">
    <location>
        <begin position="31"/>
        <end position="41"/>
    </location>
</feature>
<keyword evidence="2" id="KW-1133">Transmembrane helix</keyword>
<accession>D4DIC1</accession>
<feature type="transmembrane region" description="Helical" evidence="2">
    <location>
        <begin position="73"/>
        <end position="93"/>
    </location>
</feature>
<dbReference type="GeneID" id="9582533"/>
<evidence type="ECO:0000256" key="2">
    <source>
        <dbReference type="SAM" id="Phobius"/>
    </source>
</evidence>
<dbReference type="KEGG" id="tve:TRV_06929"/>
<dbReference type="HOGENOM" id="CLU_1171345_0_0_1"/>
<keyword evidence="4" id="KW-1185">Reference proteome</keyword>
<feature type="region of interest" description="Disordered" evidence="1">
    <location>
        <begin position="18"/>
        <end position="62"/>
    </location>
</feature>
<comment type="caution">
    <text evidence="3">The sequence shown here is derived from an EMBL/GenBank/DDBJ whole genome shotgun (WGS) entry which is preliminary data.</text>
</comment>
<dbReference type="EMBL" id="ACYE01000404">
    <property type="protein sequence ID" value="EFE38383.1"/>
    <property type="molecule type" value="Genomic_DNA"/>
</dbReference>
<dbReference type="AlphaFoldDB" id="D4DIC1"/>
<feature type="transmembrane region" description="Helical" evidence="2">
    <location>
        <begin position="178"/>
        <end position="200"/>
    </location>
</feature>
<dbReference type="Proteomes" id="UP000008383">
    <property type="component" value="Unassembled WGS sequence"/>
</dbReference>
<sequence length="237" mass="26082">MGSRSELQHLSPCASVATALNDDSDDDDIHNDDHDSEDGKRTASHTQSTRLSSKRESPKVVLGRSRTKAVQHFLLFHVIPIAGAVGLIVLNITTKFYTGDPAWIPLLQFIAKVHESLIVLSIVVAMLTYLQYLLIHRQAVPFGSIFFAHQMTHMGYLFSPEFRATLTAPEFPLSMKVVFAIAVIFSILLASVVGPSSAIAMQPRMANYSLPDWSGFGVNASSDYLFPKVLKNDNPPL</sequence>
<feature type="transmembrane region" description="Helical" evidence="2">
    <location>
        <begin position="113"/>
        <end position="132"/>
    </location>
</feature>
<evidence type="ECO:0000313" key="3">
    <source>
        <dbReference type="EMBL" id="EFE38383.1"/>
    </source>
</evidence>
<reference evidence="4" key="1">
    <citation type="journal article" date="2011" name="Genome Biol.">
        <title>Comparative and functional genomics provide insights into the pathogenicity of dermatophytic fungi.</title>
        <authorList>
            <person name="Burmester A."/>
            <person name="Shelest E."/>
            <person name="Gloeckner G."/>
            <person name="Heddergott C."/>
            <person name="Schindler S."/>
            <person name="Staib P."/>
            <person name="Heidel A."/>
            <person name="Felder M."/>
            <person name="Petzold A."/>
            <person name="Szafranski K."/>
            <person name="Feuermann M."/>
            <person name="Pedruzzi I."/>
            <person name="Priebe S."/>
            <person name="Groth M."/>
            <person name="Winkler R."/>
            <person name="Li W."/>
            <person name="Kniemeyer O."/>
            <person name="Schroeckh V."/>
            <person name="Hertweck C."/>
            <person name="Hube B."/>
            <person name="White T.C."/>
            <person name="Platzer M."/>
            <person name="Guthke R."/>
            <person name="Heitman J."/>
            <person name="Woestemeyer J."/>
            <person name="Zipfel P.F."/>
            <person name="Monod M."/>
            <person name="Brakhage A.A."/>
        </authorList>
    </citation>
    <scope>NUCLEOTIDE SEQUENCE [LARGE SCALE GENOMIC DNA]</scope>
    <source>
        <strain evidence="4">HKI 0517</strain>
    </source>
</reference>
<evidence type="ECO:0000256" key="1">
    <source>
        <dbReference type="SAM" id="MobiDB-lite"/>
    </source>
</evidence>
<feature type="transmembrane region" description="Helical" evidence="2">
    <location>
        <begin position="139"/>
        <end position="158"/>
    </location>
</feature>
<organism evidence="3 4">
    <name type="scientific">Trichophyton verrucosum (strain HKI 0517)</name>
    <dbReference type="NCBI Taxonomy" id="663202"/>
    <lineage>
        <taxon>Eukaryota</taxon>
        <taxon>Fungi</taxon>
        <taxon>Dikarya</taxon>
        <taxon>Ascomycota</taxon>
        <taxon>Pezizomycotina</taxon>
        <taxon>Eurotiomycetes</taxon>
        <taxon>Eurotiomycetidae</taxon>
        <taxon>Onygenales</taxon>
        <taxon>Arthrodermataceae</taxon>
        <taxon>Trichophyton</taxon>
    </lineage>
</organism>
<protein>
    <submittedName>
        <fullName evidence="3">Uncharacterized protein</fullName>
    </submittedName>
</protein>
<evidence type="ECO:0000313" key="4">
    <source>
        <dbReference type="Proteomes" id="UP000008383"/>
    </source>
</evidence>
<keyword evidence="2" id="KW-0812">Transmembrane</keyword>
<name>D4DIC1_TRIVH</name>
<gene>
    <name evidence="3" type="ORF">TRV_06929</name>
</gene>